<dbReference type="InterPro" id="IPR002477">
    <property type="entry name" value="Peptidoglycan-bd-like"/>
</dbReference>
<keyword evidence="4" id="KW-1185">Reference proteome</keyword>
<reference evidence="3 4" key="1">
    <citation type="submission" date="2014-02" db="EMBL/GenBank/DDBJ databases">
        <authorList>
            <person name="Young C.-C."/>
            <person name="Hameed A."/>
            <person name="Huang H.-C."/>
            <person name="Shahina M."/>
        </authorList>
    </citation>
    <scope>NUCLEOTIDE SEQUENCE [LARGE SCALE GENOMIC DNA]</scope>
    <source>
        <strain evidence="3 4">CC-SAMT-1</strain>
    </source>
</reference>
<keyword evidence="1" id="KW-0472">Membrane</keyword>
<dbReference type="Proteomes" id="UP000032229">
    <property type="component" value="Chromosome"/>
</dbReference>
<keyword evidence="1" id="KW-1133">Transmembrane helix</keyword>
<evidence type="ECO:0000256" key="1">
    <source>
        <dbReference type="SAM" id="Phobius"/>
    </source>
</evidence>
<accession>A0A0C5W0N2</accession>
<feature type="transmembrane region" description="Helical" evidence="1">
    <location>
        <begin position="12"/>
        <end position="32"/>
    </location>
</feature>
<sequence>MKKETFKLDNKMLWIGAGLAVTAAGFGVWYFLKKRKEKQQFAASIKGTTTSSSSSGVRSFSCMYSDSSFPLKFGTCGTNVKKLQNYLNSKGSGIDTDGKFGPKTEAAVQKVFGTKTVSQEKFKTIS</sequence>
<dbReference type="AlphaFoldDB" id="A0A0C5W0N2"/>
<dbReference type="HOGENOM" id="CLU_1980069_0_0_10"/>
<dbReference type="EMBL" id="CP007202">
    <property type="protein sequence ID" value="AJR04876.1"/>
    <property type="molecule type" value="Genomic_DNA"/>
</dbReference>
<proteinExistence type="predicted"/>
<dbReference type="Pfam" id="PF01471">
    <property type="entry name" value="PG_binding_1"/>
    <property type="match status" value="1"/>
</dbReference>
<dbReference type="OrthoDB" id="9805070at2"/>
<feature type="domain" description="Peptidoglycan binding-like" evidence="2">
    <location>
        <begin position="77"/>
        <end position="110"/>
    </location>
</feature>
<dbReference type="RefSeq" id="WP_044638300.1">
    <property type="nucleotide sequence ID" value="NZ_CP007202.1"/>
</dbReference>
<dbReference type="STRING" id="1454006.AW14_07995"/>
<protein>
    <recommendedName>
        <fullName evidence="2">Peptidoglycan binding-like domain-containing protein</fullName>
    </recommendedName>
</protein>
<evidence type="ECO:0000313" key="4">
    <source>
        <dbReference type="Proteomes" id="UP000032229"/>
    </source>
</evidence>
<organism evidence="3 4">
    <name type="scientific">Siansivirga zeaxanthinifaciens CC-SAMT-1</name>
    <dbReference type="NCBI Taxonomy" id="1454006"/>
    <lineage>
        <taxon>Bacteria</taxon>
        <taxon>Pseudomonadati</taxon>
        <taxon>Bacteroidota</taxon>
        <taxon>Flavobacteriia</taxon>
        <taxon>Flavobacteriales</taxon>
        <taxon>Flavobacteriaceae</taxon>
        <taxon>Siansivirga</taxon>
    </lineage>
</organism>
<name>A0A0C5W0N2_9FLAO</name>
<dbReference type="Gene3D" id="1.10.101.10">
    <property type="entry name" value="PGBD-like superfamily/PGBD"/>
    <property type="match status" value="1"/>
</dbReference>
<dbReference type="InterPro" id="IPR036365">
    <property type="entry name" value="PGBD-like_sf"/>
</dbReference>
<dbReference type="SUPFAM" id="SSF47090">
    <property type="entry name" value="PGBD-like"/>
    <property type="match status" value="1"/>
</dbReference>
<keyword evidence="1" id="KW-0812">Transmembrane</keyword>
<dbReference type="KEGG" id="sze:AW14_07995"/>
<gene>
    <name evidence="3" type="ORF">AW14_07995</name>
</gene>
<evidence type="ECO:0000259" key="2">
    <source>
        <dbReference type="Pfam" id="PF01471"/>
    </source>
</evidence>
<dbReference type="InterPro" id="IPR036366">
    <property type="entry name" value="PGBDSf"/>
</dbReference>
<evidence type="ECO:0000313" key="3">
    <source>
        <dbReference type="EMBL" id="AJR04876.1"/>
    </source>
</evidence>